<comment type="caution">
    <text evidence="8">The sequence shown here is derived from an EMBL/GenBank/DDBJ whole genome shotgun (WGS) entry which is preliminary data.</text>
</comment>
<dbReference type="InterPro" id="IPR045122">
    <property type="entry name" value="Csc1-like"/>
</dbReference>
<evidence type="ECO:0000313" key="8">
    <source>
        <dbReference type="EMBL" id="KAE9454399.1"/>
    </source>
</evidence>
<keyword evidence="5" id="KW-0812">Transmembrane</keyword>
<keyword evidence="4" id="KW-0175">Coiled coil</keyword>
<feature type="coiled-coil region" evidence="4">
    <location>
        <begin position="29"/>
        <end position="56"/>
    </location>
</feature>
<dbReference type="InterPro" id="IPR003864">
    <property type="entry name" value="CSC1/OSCA1-like_7TM"/>
</dbReference>
<evidence type="ECO:0000256" key="1">
    <source>
        <dbReference type="ARBA" id="ARBA00022837"/>
    </source>
</evidence>
<feature type="transmembrane region" description="Helical" evidence="5">
    <location>
        <begin position="165"/>
        <end position="184"/>
    </location>
</feature>
<evidence type="ECO:0000256" key="4">
    <source>
        <dbReference type="SAM" id="Coils"/>
    </source>
</evidence>
<evidence type="ECO:0000256" key="5">
    <source>
        <dbReference type="SAM" id="Phobius"/>
    </source>
</evidence>
<dbReference type="InterPro" id="IPR027815">
    <property type="entry name" value="CSC1/OSCA1-like_cyt"/>
</dbReference>
<accession>A0A6A4LGJ8</accession>
<dbReference type="PANTHER" id="PTHR13018:SF104">
    <property type="entry name" value="ERD (EARLY-RESPONSIVE TO DEHYDRATION STRESS) FAMILY PROTEIN"/>
    <property type="match status" value="1"/>
</dbReference>
<reference evidence="8 9" key="1">
    <citation type="journal article" date="2019" name="Genome Biol. Evol.">
        <title>The Rhododendron genome and chromosomal organization provide insight into shared whole-genome duplications across the heath family (Ericaceae).</title>
        <authorList>
            <person name="Soza V.L."/>
            <person name="Lindsley D."/>
            <person name="Waalkes A."/>
            <person name="Ramage E."/>
            <person name="Patwardhan R.P."/>
            <person name="Burton J.N."/>
            <person name="Adey A."/>
            <person name="Kumar A."/>
            <person name="Qiu R."/>
            <person name="Shendure J."/>
            <person name="Hall B."/>
        </authorList>
    </citation>
    <scope>NUCLEOTIDE SEQUENCE [LARGE SCALE GENOMIC DNA]</scope>
    <source>
        <strain evidence="8">RSF 1966-606</strain>
    </source>
</reference>
<feature type="non-terminal residue" evidence="8">
    <location>
        <position position="1"/>
    </location>
</feature>
<keyword evidence="9" id="KW-1185">Reference proteome</keyword>
<dbReference type="GO" id="GO:0005886">
    <property type="term" value="C:plasma membrane"/>
    <property type="evidence" value="ECO:0007669"/>
    <property type="project" value="TreeGrafter"/>
</dbReference>
<evidence type="ECO:0000313" key="9">
    <source>
        <dbReference type="Proteomes" id="UP000428333"/>
    </source>
</evidence>
<sequence>MQKLYKRLILLRTEPARPKYERYGFCGLFRRRVDLVDQYEKKLEDLEDNLRLEQSVISLAGEDALDMIQSYHVLCTLSWIKGSHRRSLTRANAAVASYLFIMFFESKEVRAAFVSFKSRFSAATAFHMQQSNDPTHWVTEQAPEPRDVYWPFFSTTFMERWISKLMVILACIVLTVLFLIPVVFVQGLTNLDQLEIWFPFLTSIASVLKHKALALQASFFIAYVVTSGWTSVSTELFRIIPFFGSLITKPCKSPDDEFEVPPFPYYRDIPRLLFFGLLGITYFFLAPLILPFLLIYFCLAYIIYRNQFINVYEPKYETAGKLWPLVHNSMIFSLVLMHAIAIGIFTLKKLPEATTFIVPLPILTLLFNEYCRKRFLPNFTAYSAECLVKKDREDHDDDAMAEFFEKMATAYQDPALLPVQFSVNHDSHSAPLLSSADD</sequence>
<evidence type="ECO:0000256" key="3">
    <source>
        <dbReference type="ARBA" id="ARBA00023303"/>
    </source>
</evidence>
<keyword evidence="5" id="KW-1133">Transmembrane helix</keyword>
<dbReference type="AlphaFoldDB" id="A0A6A4LGJ8"/>
<organism evidence="8 9">
    <name type="scientific">Rhododendron williamsianum</name>
    <dbReference type="NCBI Taxonomy" id="262921"/>
    <lineage>
        <taxon>Eukaryota</taxon>
        <taxon>Viridiplantae</taxon>
        <taxon>Streptophyta</taxon>
        <taxon>Embryophyta</taxon>
        <taxon>Tracheophyta</taxon>
        <taxon>Spermatophyta</taxon>
        <taxon>Magnoliopsida</taxon>
        <taxon>eudicotyledons</taxon>
        <taxon>Gunneridae</taxon>
        <taxon>Pentapetalae</taxon>
        <taxon>asterids</taxon>
        <taxon>Ericales</taxon>
        <taxon>Ericaceae</taxon>
        <taxon>Ericoideae</taxon>
        <taxon>Rhodoreae</taxon>
        <taxon>Rhododendron</taxon>
    </lineage>
</organism>
<gene>
    <name evidence="8" type="ORF">C3L33_13694</name>
</gene>
<keyword evidence="1" id="KW-0106">Calcium</keyword>
<dbReference type="EMBL" id="QEFC01002119">
    <property type="protein sequence ID" value="KAE9454399.1"/>
    <property type="molecule type" value="Genomic_DNA"/>
</dbReference>
<proteinExistence type="predicted"/>
<keyword evidence="5" id="KW-0472">Membrane</keyword>
<protein>
    <recommendedName>
        <fullName evidence="10">CSC1/OSCA1-like 7TM region domain-containing protein</fullName>
    </recommendedName>
</protein>
<feature type="domain" description="CSC1/OSCA1-like 7TM region" evidence="6">
    <location>
        <begin position="204"/>
        <end position="345"/>
    </location>
</feature>
<name>A0A6A4LGJ8_9ERIC</name>
<dbReference type="OrthoDB" id="1689567at2759"/>
<keyword evidence="2" id="KW-0813">Transport</keyword>
<dbReference type="Proteomes" id="UP000428333">
    <property type="component" value="Linkage Group LG08"/>
</dbReference>
<evidence type="ECO:0000259" key="6">
    <source>
        <dbReference type="Pfam" id="PF02714"/>
    </source>
</evidence>
<evidence type="ECO:0000256" key="2">
    <source>
        <dbReference type="ARBA" id="ARBA00023065"/>
    </source>
</evidence>
<dbReference type="PANTHER" id="PTHR13018">
    <property type="entry name" value="PROBABLE MEMBRANE PROTEIN DUF221-RELATED"/>
    <property type="match status" value="1"/>
</dbReference>
<dbReference type="GO" id="GO:0005227">
    <property type="term" value="F:calcium-activated cation channel activity"/>
    <property type="evidence" value="ECO:0007669"/>
    <property type="project" value="InterPro"/>
</dbReference>
<feature type="transmembrane region" description="Helical" evidence="5">
    <location>
        <begin position="272"/>
        <end position="304"/>
    </location>
</feature>
<keyword evidence="2" id="KW-0406">Ion transport</keyword>
<dbReference type="Pfam" id="PF14703">
    <property type="entry name" value="PHM7_cyt"/>
    <property type="match status" value="1"/>
</dbReference>
<dbReference type="Pfam" id="PF02714">
    <property type="entry name" value="RSN1_7TM"/>
    <property type="match status" value="1"/>
</dbReference>
<feature type="domain" description="CSC1/OSCA1-like cytosolic" evidence="7">
    <location>
        <begin position="105"/>
        <end position="151"/>
    </location>
</feature>
<feature type="transmembrane region" description="Helical" evidence="5">
    <location>
        <begin position="325"/>
        <end position="347"/>
    </location>
</feature>
<keyword evidence="3" id="KW-0407">Ion channel</keyword>
<evidence type="ECO:0000259" key="7">
    <source>
        <dbReference type="Pfam" id="PF14703"/>
    </source>
</evidence>
<evidence type="ECO:0008006" key="10">
    <source>
        <dbReference type="Google" id="ProtNLM"/>
    </source>
</evidence>